<evidence type="ECO:0000256" key="2">
    <source>
        <dbReference type="ARBA" id="ARBA00022737"/>
    </source>
</evidence>
<evidence type="ECO:0000313" key="9">
    <source>
        <dbReference type="Proteomes" id="UP000186922"/>
    </source>
</evidence>
<dbReference type="Proteomes" id="UP000186922">
    <property type="component" value="Unassembled WGS sequence"/>
</dbReference>
<evidence type="ECO:0000259" key="7">
    <source>
        <dbReference type="PROSITE" id="PS50103"/>
    </source>
</evidence>
<feature type="domain" description="C3H1-type" evidence="7">
    <location>
        <begin position="155"/>
        <end position="183"/>
    </location>
</feature>
<dbReference type="STRING" id="947166.A0A1D1W3U3"/>
<evidence type="ECO:0000256" key="1">
    <source>
        <dbReference type="ARBA" id="ARBA00022723"/>
    </source>
</evidence>
<keyword evidence="2" id="KW-0677">Repeat</keyword>
<feature type="region of interest" description="Disordered" evidence="6">
    <location>
        <begin position="1"/>
        <end position="38"/>
    </location>
</feature>
<dbReference type="FunFam" id="4.10.1000.10:FF:000002">
    <property type="entry name" value="Zinc finger protein 36, C3H1 type-like 1"/>
    <property type="match status" value="1"/>
</dbReference>
<feature type="compositionally biased region" description="Polar residues" evidence="6">
    <location>
        <begin position="59"/>
        <end position="89"/>
    </location>
</feature>
<dbReference type="InterPro" id="IPR000571">
    <property type="entry name" value="Znf_CCCH"/>
</dbReference>
<feature type="compositionally biased region" description="Polar residues" evidence="6">
    <location>
        <begin position="14"/>
        <end position="25"/>
    </location>
</feature>
<dbReference type="OrthoDB" id="410307at2759"/>
<feature type="zinc finger region" description="C3H1-type" evidence="5">
    <location>
        <begin position="155"/>
        <end position="183"/>
    </location>
</feature>
<evidence type="ECO:0000313" key="8">
    <source>
        <dbReference type="EMBL" id="GAV07956.1"/>
    </source>
</evidence>
<dbReference type="GO" id="GO:0008270">
    <property type="term" value="F:zinc ion binding"/>
    <property type="evidence" value="ECO:0007669"/>
    <property type="project" value="UniProtKB-KW"/>
</dbReference>
<reference evidence="8 9" key="1">
    <citation type="journal article" date="2016" name="Nat. Commun.">
        <title>Extremotolerant tardigrade genome and improved radiotolerance of human cultured cells by tardigrade-unique protein.</title>
        <authorList>
            <person name="Hashimoto T."/>
            <person name="Horikawa D.D."/>
            <person name="Saito Y."/>
            <person name="Kuwahara H."/>
            <person name="Kozuka-Hata H."/>
            <person name="Shin-I T."/>
            <person name="Minakuchi Y."/>
            <person name="Ohishi K."/>
            <person name="Motoyama A."/>
            <person name="Aizu T."/>
            <person name="Enomoto A."/>
            <person name="Kondo K."/>
            <person name="Tanaka S."/>
            <person name="Hara Y."/>
            <person name="Koshikawa S."/>
            <person name="Sagara H."/>
            <person name="Miura T."/>
            <person name="Yokobori S."/>
            <person name="Miyagawa K."/>
            <person name="Suzuki Y."/>
            <person name="Kubo T."/>
            <person name="Oyama M."/>
            <person name="Kohara Y."/>
            <person name="Fujiyama A."/>
            <person name="Arakawa K."/>
            <person name="Katayama T."/>
            <person name="Toyoda A."/>
            <person name="Kunieda T."/>
        </authorList>
    </citation>
    <scope>NUCLEOTIDE SEQUENCE [LARGE SCALE GENOMIC DNA]</scope>
    <source>
        <strain evidence="8 9">YOKOZUNA-1</strain>
    </source>
</reference>
<organism evidence="8 9">
    <name type="scientific">Ramazzottius varieornatus</name>
    <name type="common">Water bear</name>
    <name type="synonym">Tardigrade</name>
    <dbReference type="NCBI Taxonomy" id="947166"/>
    <lineage>
        <taxon>Eukaryota</taxon>
        <taxon>Metazoa</taxon>
        <taxon>Ecdysozoa</taxon>
        <taxon>Tardigrada</taxon>
        <taxon>Eutardigrada</taxon>
        <taxon>Parachela</taxon>
        <taxon>Hypsibioidea</taxon>
        <taxon>Ramazzottiidae</taxon>
        <taxon>Ramazzottius</taxon>
    </lineage>
</organism>
<dbReference type="SUPFAM" id="SSF90229">
    <property type="entry name" value="CCCH zinc finger"/>
    <property type="match status" value="2"/>
</dbReference>
<feature type="region of interest" description="Disordered" evidence="6">
    <location>
        <begin position="112"/>
        <end position="154"/>
    </location>
</feature>
<name>A0A1D1W3U3_RAMVA</name>
<dbReference type="InterPro" id="IPR045877">
    <property type="entry name" value="ZFP36-like"/>
</dbReference>
<feature type="domain" description="C3H1-type" evidence="7">
    <location>
        <begin position="193"/>
        <end position="221"/>
    </location>
</feature>
<gene>
    <name evidence="8" type="primary">RvY_17729-1</name>
    <name evidence="8" type="synonym">RvY_17729.1</name>
    <name evidence="8" type="ORF">RvY_17729</name>
</gene>
<accession>A0A1D1W3U3</accession>
<dbReference type="PANTHER" id="PTHR12547">
    <property type="entry name" value="CCCH ZINC FINGER/TIS11-RELATED"/>
    <property type="match status" value="1"/>
</dbReference>
<feature type="zinc finger region" description="C3H1-type" evidence="5">
    <location>
        <begin position="193"/>
        <end position="221"/>
    </location>
</feature>
<keyword evidence="4 5" id="KW-0862">Zinc</keyword>
<dbReference type="PROSITE" id="PS50103">
    <property type="entry name" value="ZF_C3H1"/>
    <property type="match status" value="2"/>
</dbReference>
<keyword evidence="9" id="KW-1185">Reference proteome</keyword>
<dbReference type="EMBL" id="BDGG01000016">
    <property type="protein sequence ID" value="GAV07956.1"/>
    <property type="molecule type" value="Genomic_DNA"/>
</dbReference>
<proteinExistence type="predicted"/>
<dbReference type="Pfam" id="PF00642">
    <property type="entry name" value="zf-CCCH"/>
    <property type="match status" value="2"/>
</dbReference>
<evidence type="ECO:0000256" key="6">
    <source>
        <dbReference type="SAM" id="MobiDB-lite"/>
    </source>
</evidence>
<keyword evidence="3 5" id="KW-0863">Zinc-finger</keyword>
<comment type="caution">
    <text evidence="8">The sequence shown here is derived from an EMBL/GenBank/DDBJ whole genome shotgun (WGS) entry which is preliminary data.</text>
</comment>
<feature type="compositionally biased region" description="Basic and acidic residues" evidence="6">
    <location>
        <begin position="128"/>
        <end position="144"/>
    </location>
</feature>
<protein>
    <recommendedName>
        <fullName evidence="7">C3H1-type domain-containing protein</fullName>
    </recommendedName>
</protein>
<dbReference type="GO" id="GO:0003729">
    <property type="term" value="F:mRNA binding"/>
    <property type="evidence" value="ECO:0007669"/>
    <property type="project" value="InterPro"/>
</dbReference>
<dbReference type="PANTHER" id="PTHR12547:SF18">
    <property type="entry name" value="PROTEIN TIS11"/>
    <property type="match status" value="1"/>
</dbReference>
<evidence type="ECO:0000256" key="3">
    <source>
        <dbReference type="ARBA" id="ARBA00022771"/>
    </source>
</evidence>
<dbReference type="AlphaFoldDB" id="A0A1D1W3U3"/>
<evidence type="ECO:0000256" key="4">
    <source>
        <dbReference type="ARBA" id="ARBA00022833"/>
    </source>
</evidence>
<evidence type="ECO:0000256" key="5">
    <source>
        <dbReference type="PROSITE-ProRule" id="PRU00723"/>
    </source>
</evidence>
<dbReference type="FunFam" id="4.10.1000.10:FF:000001">
    <property type="entry name" value="zinc finger CCCH domain-containing protein 15-like"/>
    <property type="match status" value="1"/>
</dbReference>
<feature type="region of interest" description="Disordered" evidence="6">
    <location>
        <begin position="53"/>
        <end position="89"/>
    </location>
</feature>
<feature type="compositionally biased region" description="Polar residues" evidence="6">
    <location>
        <begin position="112"/>
        <end position="121"/>
    </location>
</feature>
<sequence length="371" mass="40416">MHQPSPRYAPPATTRATLSGGSHATTLHGDHYGSPLTAGEQYGQNLALLAAASPRRHSVATSPAQPQRTNVNSRKPFGSHSSNNFPQRSLNDVFYESDDFTEQCSSGVSSCAISTAGSSPTTHRKVERSRSDSKGPRELLKEQQQENQAQQSPNRYKTELCRAFLEAGHCKYGEKCQFAHGTWDLRTVNRHPKYKTEKCRSFHATGLCAYGPRCHFVHYPDESAQATQQQNLVEQVTSKLSQVRFTADVVKSPSTSPLSSASLVAAAAARTRSISLCAFQAVPEDFTSISDQSFDMGSCGNSLASFSSSPYSTSPASVSPKSGHVFWPDETYGSLPSISASSLYKDFEEAMDPSDQWWPTSSVVHNGLDDM</sequence>
<dbReference type="SMART" id="SM00356">
    <property type="entry name" value="ZnF_C3H1"/>
    <property type="match status" value="2"/>
</dbReference>
<dbReference type="Gene3D" id="4.10.1000.10">
    <property type="entry name" value="Zinc finger, CCCH-type"/>
    <property type="match status" value="2"/>
</dbReference>
<keyword evidence="1 5" id="KW-0479">Metal-binding</keyword>
<dbReference type="InterPro" id="IPR036855">
    <property type="entry name" value="Znf_CCCH_sf"/>
</dbReference>